<dbReference type="EMBL" id="CDHK01000006">
    <property type="protein sequence ID" value="CEJ58572.1"/>
    <property type="molecule type" value="Genomic_DNA"/>
</dbReference>
<protein>
    <recommendedName>
        <fullName evidence="1">tRNA(Ile)-lysidine synthetase</fullName>
        <ecNumber evidence="1">6.3.4.19</ecNumber>
    </recommendedName>
</protein>
<feature type="domain" description="tRNA(Ile)-lysidine/2-thiocytidine synthase N-terminal" evidence="7">
    <location>
        <begin position="46"/>
        <end position="195"/>
    </location>
</feature>
<dbReference type="GO" id="GO:0008033">
    <property type="term" value="P:tRNA processing"/>
    <property type="evidence" value="ECO:0007669"/>
    <property type="project" value="UniProtKB-KW"/>
</dbReference>
<dbReference type="InterPro" id="IPR011063">
    <property type="entry name" value="TilS/TtcA_N"/>
</dbReference>
<evidence type="ECO:0000256" key="4">
    <source>
        <dbReference type="ARBA" id="ARBA00022741"/>
    </source>
</evidence>
<dbReference type="Pfam" id="PF01171">
    <property type="entry name" value="ATP_bind_3"/>
    <property type="match status" value="2"/>
</dbReference>
<accession>A0A0F7TU38</accession>
<evidence type="ECO:0000259" key="7">
    <source>
        <dbReference type="Pfam" id="PF01171"/>
    </source>
</evidence>
<evidence type="ECO:0000313" key="9">
    <source>
        <dbReference type="Proteomes" id="UP000042958"/>
    </source>
</evidence>
<dbReference type="EC" id="6.3.4.19" evidence="1"/>
<evidence type="ECO:0000256" key="2">
    <source>
        <dbReference type="ARBA" id="ARBA00022598"/>
    </source>
</evidence>
<dbReference type="GO" id="GO:0005524">
    <property type="term" value="F:ATP binding"/>
    <property type="evidence" value="ECO:0007669"/>
    <property type="project" value="UniProtKB-KW"/>
</dbReference>
<evidence type="ECO:0000256" key="6">
    <source>
        <dbReference type="ARBA" id="ARBA00048539"/>
    </source>
</evidence>
<keyword evidence="5" id="KW-0067">ATP-binding</keyword>
<dbReference type="InterPro" id="IPR012795">
    <property type="entry name" value="tRNA_Ile_lys_synt_N"/>
</dbReference>
<keyword evidence="2" id="KW-0436">Ligase</keyword>
<organism evidence="8 9">
    <name type="scientific">Penicillium brasilianum</name>
    <dbReference type="NCBI Taxonomy" id="104259"/>
    <lineage>
        <taxon>Eukaryota</taxon>
        <taxon>Fungi</taxon>
        <taxon>Dikarya</taxon>
        <taxon>Ascomycota</taxon>
        <taxon>Pezizomycotina</taxon>
        <taxon>Eurotiomycetes</taxon>
        <taxon>Eurotiomycetidae</taxon>
        <taxon>Eurotiales</taxon>
        <taxon>Aspergillaceae</taxon>
        <taxon>Penicillium</taxon>
    </lineage>
</organism>
<evidence type="ECO:0000256" key="3">
    <source>
        <dbReference type="ARBA" id="ARBA00022694"/>
    </source>
</evidence>
<dbReference type="InterPro" id="IPR012094">
    <property type="entry name" value="tRNA_Ile_lys_synt"/>
</dbReference>
<proteinExistence type="inferred from homology"/>
<keyword evidence="3" id="KW-0819">tRNA processing</keyword>
<feature type="domain" description="tRNA(Ile)-lysidine/2-thiocytidine synthase N-terminal" evidence="7">
    <location>
        <begin position="272"/>
        <end position="320"/>
    </location>
</feature>
<sequence>MAGKKAISVSQFAEHFRRAWLGTQEKFHSGRSLDRNDFSRLPRRLGLAISGGADSMALAFLCRQLERTALAGSISVTAFVVDHRARAESSQEARTVVGWLTAMGIKTKILELDWARFAKQDRLGLEKENSPLPSAFETHARHLRFRALGTACRERGINALLMGHHQDDTVETTIWRLSSGGRGAGLAGIPEVARIPECHGLFGVSESGSTIQLAKHGRHGREAFHVQIDDKNKGSIIFNPTMTQKDSSKHQSVRLSSPDITNKSALPGVSVATGGIHICRPLLSFPKTSLLETCHQNKIPYVSDPTNFDPTLTPRNAIRSMLASDSLPRALRAPSILSLIRSSQAFLHTSTEFSNKLLASKCRILDLNLQAGTMVLQIRDLPSFLDPLKSQLSPSRLFQIQALTLRRITGIISPFHGNHFPVRSYEPFVSRVFTSQEEGHDGNASESSNSSPASRQNFTLGGVLLQPLTVKDTRGQVPGGNNIWLLSRQPFFKNKGTVSRLDIQIPNGKHSTEFKSPTGHTPWTLWDDRYWFRFKVISAEKKQGNRSSKTRNMTLVIRPLQQPDLSKIRIDPSLLPEMKRSKKRFSAMIHIFLKDRLSENAPGSARFTLPALAVEKPGASPQPAIKEAEQLIALPTLDFPLDALSKKRGPNAIEFTYGEEKWRVTWEWMYKMVDTEAIRLMGGPGKVEAESASVHDDEV</sequence>
<dbReference type="Proteomes" id="UP000042958">
    <property type="component" value="Unassembled WGS sequence"/>
</dbReference>
<dbReference type="STRING" id="104259.A0A0F7TU38"/>
<keyword evidence="9" id="KW-1185">Reference proteome</keyword>
<dbReference type="HAMAP" id="MF_01161">
    <property type="entry name" value="tRNA_Ile_lys_synt"/>
    <property type="match status" value="1"/>
</dbReference>
<dbReference type="PANTHER" id="PTHR43033">
    <property type="entry name" value="TRNA(ILE)-LYSIDINE SYNTHASE-RELATED"/>
    <property type="match status" value="1"/>
</dbReference>
<dbReference type="OrthoDB" id="434144at2759"/>
<dbReference type="AlphaFoldDB" id="A0A0F7TU38"/>
<dbReference type="GO" id="GO:0032267">
    <property type="term" value="F:tRNA(Ile)-lysidine synthase activity"/>
    <property type="evidence" value="ECO:0007669"/>
    <property type="project" value="UniProtKB-EC"/>
</dbReference>
<evidence type="ECO:0000313" key="8">
    <source>
        <dbReference type="EMBL" id="CEJ58572.1"/>
    </source>
</evidence>
<gene>
    <name evidence="8" type="ORF">PMG11_07226</name>
</gene>
<dbReference type="CDD" id="cd01992">
    <property type="entry name" value="TilS_N"/>
    <property type="match status" value="1"/>
</dbReference>
<name>A0A0F7TU38_PENBI</name>
<dbReference type="Gene3D" id="3.40.50.620">
    <property type="entry name" value="HUPs"/>
    <property type="match status" value="1"/>
</dbReference>
<comment type="catalytic activity">
    <reaction evidence="6">
        <text>cytidine(34) in tRNA(Ile2) + L-lysine + ATP = lysidine(34) in tRNA(Ile2) + AMP + diphosphate + H(+)</text>
        <dbReference type="Rhea" id="RHEA:43744"/>
        <dbReference type="Rhea" id="RHEA-COMP:10625"/>
        <dbReference type="Rhea" id="RHEA-COMP:10670"/>
        <dbReference type="ChEBI" id="CHEBI:15378"/>
        <dbReference type="ChEBI" id="CHEBI:30616"/>
        <dbReference type="ChEBI" id="CHEBI:32551"/>
        <dbReference type="ChEBI" id="CHEBI:33019"/>
        <dbReference type="ChEBI" id="CHEBI:82748"/>
        <dbReference type="ChEBI" id="CHEBI:83665"/>
        <dbReference type="ChEBI" id="CHEBI:456215"/>
        <dbReference type="EC" id="6.3.4.19"/>
    </reaction>
</comment>
<dbReference type="PANTHER" id="PTHR43033:SF1">
    <property type="entry name" value="TRNA(ILE)-LYSIDINE SYNTHASE-RELATED"/>
    <property type="match status" value="1"/>
</dbReference>
<dbReference type="SUPFAM" id="SSF52402">
    <property type="entry name" value="Adenine nucleotide alpha hydrolases-like"/>
    <property type="match status" value="1"/>
</dbReference>
<reference evidence="9" key="1">
    <citation type="journal article" date="2015" name="Genome Announc.">
        <title>Draft genome sequence of the fungus Penicillium brasilianum MG11.</title>
        <authorList>
            <person name="Horn F."/>
            <person name="Linde J."/>
            <person name="Mattern D.J."/>
            <person name="Walther G."/>
            <person name="Guthke R."/>
            <person name="Brakhage A.A."/>
            <person name="Valiante V."/>
        </authorList>
    </citation>
    <scope>NUCLEOTIDE SEQUENCE [LARGE SCALE GENOMIC DNA]</scope>
    <source>
        <strain evidence="9">MG11</strain>
    </source>
</reference>
<dbReference type="InterPro" id="IPR014729">
    <property type="entry name" value="Rossmann-like_a/b/a_fold"/>
</dbReference>
<evidence type="ECO:0000256" key="5">
    <source>
        <dbReference type="ARBA" id="ARBA00022840"/>
    </source>
</evidence>
<keyword evidence="4" id="KW-0547">Nucleotide-binding</keyword>
<evidence type="ECO:0000256" key="1">
    <source>
        <dbReference type="ARBA" id="ARBA00013267"/>
    </source>
</evidence>